<dbReference type="InterPro" id="IPR050560">
    <property type="entry name" value="MYB_TF"/>
</dbReference>
<evidence type="ECO:0000259" key="4">
    <source>
        <dbReference type="PROSITE" id="PS50090"/>
    </source>
</evidence>
<organism evidence="6 7">
    <name type="scientific">Triparma columacea</name>
    <dbReference type="NCBI Taxonomy" id="722753"/>
    <lineage>
        <taxon>Eukaryota</taxon>
        <taxon>Sar</taxon>
        <taxon>Stramenopiles</taxon>
        <taxon>Ochrophyta</taxon>
        <taxon>Bolidophyceae</taxon>
        <taxon>Parmales</taxon>
        <taxon>Triparmaceae</taxon>
        <taxon>Triparma</taxon>
    </lineage>
</organism>
<feature type="region of interest" description="Disordered" evidence="3">
    <location>
        <begin position="84"/>
        <end position="111"/>
    </location>
</feature>
<keyword evidence="7" id="KW-1185">Reference proteome</keyword>
<dbReference type="InterPro" id="IPR009057">
    <property type="entry name" value="Homeodomain-like_sf"/>
</dbReference>
<feature type="compositionally biased region" description="Polar residues" evidence="3">
    <location>
        <begin position="84"/>
        <end position="93"/>
    </location>
</feature>
<sequence length="448" mass="48783">MAPPVVNPEASPALGPVTGVSIDTPPAIGVGANKSKRDLPRGTSKLITPTANSISSVLIGSGGKLGQVGVSKAPTGTKVHEDIISSTPSSRATSPVPGAEEYDEVTGKKKRKPRVVRKWSKDEDTRMSNLVGIHGTRHWGLIASKLGNRTGKQCRERWHNQLDPSIRKDAWTKEEEEKLMILHARFGNKWAEISRFIPGRTDNAIKNHYNSAKRRLMRMHPVYDPDTGETVFRDMEAAASQRSRNNSPSPTPKSSTKKSISRKKVKPPPPLDTTEIVRFHNTHELKVQTALPSLDRTTASSIKSNGFVKTPKASQIEEDLLLTSTSMLVENSTISKALSKKFRRANSNSPLNSPSSRHSSPSPSPEAGPLKKRRKMEESESGEDEVELENSLVQGLVALKSQPNSRVASPVNPRSAMGFRAELPDFTAAVATTLQSLSRCNSPVPPGE</sequence>
<dbReference type="SUPFAM" id="SSF46689">
    <property type="entry name" value="Homeodomain-like"/>
    <property type="match status" value="1"/>
</dbReference>
<dbReference type="InterPro" id="IPR017930">
    <property type="entry name" value="Myb_dom"/>
</dbReference>
<name>A0A9W7G1Q5_9STRA</name>
<dbReference type="OrthoDB" id="2143914at2759"/>
<dbReference type="PANTHER" id="PTHR45614:SF232">
    <property type="entry name" value="TRANSCRIPTION FACTOR MYB3R-2"/>
    <property type="match status" value="1"/>
</dbReference>
<feature type="domain" description="Myb-like" evidence="4">
    <location>
        <begin position="111"/>
        <end position="162"/>
    </location>
</feature>
<feature type="compositionally biased region" description="Acidic residues" evidence="3">
    <location>
        <begin position="379"/>
        <end position="388"/>
    </location>
</feature>
<dbReference type="Pfam" id="PF13921">
    <property type="entry name" value="Myb_DNA-bind_6"/>
    <property type="match status" value="1"/>
</dbReference>
<dbReference type="Gene3D" id="1.10.10.60">
    <property type="entry name" value="Homeodomain-like"/>
    <property type="match status" value="2"/>
</dbReference>
<feature type="region of interest" description="Disordered" evidence="3">
    <location>
        <begin position="237"/>
        <end position="277"/>
    </location>
</feature>
<proteinExistence type="predicted"/>
<dbReference type="GO" id="GO:0005634">
    <property type="term" value="C:nucleus"/>
    <property type="evidence" value="ECO:0007669"/>
    <property type="project" value="TreeGrafter"/>
</dbReference>
<dbReference type="CDD" id="cd00167">
    <property type="entry name" value="SANT"/>
    <property type="match status" value="2"/>
</dbReference>
<feature type="domain" description="HTH myb-type" evidence="5">
    <location>
        <begin position="163"/>
        <end position="217"/>
    </location>
</feature>
<feature type="domain" description="Myb-like" evidence="4">
    <location>
        <begin position="163"/>
        <end position="213"/>
    </location>
</feature>
<dbReference type="Proteomes" id="UP001165065">
    <property type="component" value="Unassembled WGS sequence"/>
</dbReference>
<dbReference type="GO" id="GO:0000978">
    <property type="term" value="F:RNA polymerase II cis-regulatory region sequence-specific DNA binding"/>
    <property type="evidence" value="ECO:0007669"/>
    <property type="project" value="TreeGrafter"/>
</dbReference>
<evidence type="ECO:0000256" key="2">
    <source>
        <dbReference type="ARBA" id="ARBA00023125"/>
    </source>
</evidence>
<feature type="compositionally biased region" description="Basic residues" evidence="3">
    <location>
        <begin position="255"/>
        <end position="266"/>
    </location>
</feature>
<dbReference type="EMBL" id="BRYA01000657">
    <property type="protein sequence ID" value="GMI28133.1"/>
    <property type="molecule type" value="Genomic_DNA"/>
</dbReference>
<evidence type="ECO:0000256" key="1">
    <source>
        <dbReference type="ARBA" id="ARBA00022737"/>
    </source>
</evidence>
<dbReference type="GO" id="GO:0000981">
    <property type="term" value="F:DNA-binding transcription factor activity, RNA polymerase II-specific"/>
    <property type="evidence" value="ECO:0007669"/>
    <property type="project" value="TreeGrafter"/>
</dbReference>
<accession>A0A9W7G1Q5</accession>
<dbReference type="FunFam" id="1.10.10.60:FF:000010">
    <property type="entry name" value="Transcriptional activator Myb isoform A"/>
    <property type="match status" value="1"/>
</dbReference>
<evidence type="ECO:0000313" key="6">
    <source>
        <dbReference type="EMBL" id="GMI28133.1"/>
    </source>
</evidence>
<keyword evidence="1" id="KW-0677">Repeat</keyword>
<feature type="domain" description="HTH myb-type" evidence="5">
    <location>
        <begin position="111"/>
        <end position="162"/>
    </location>
</feature>
<evidence type="ECO:0000259" key="5">
    <source>
        <dbReference type="PROSITE" id="PS51294"/>
    </source>
</evidence>
<protein>
    <submittedName>
        <fullName evidence="6">Uncharacterized protein</fullName>
    </submittedName>
</protein>
<evidence type="ECO:0000256" key="3">
    <source>
        <dbReference type="SAM" id="MobiDB-lite"/>
    </source>
</evidence>
<keyword evidence="2" id="KW-0238">DNA-binding</keyword>
<feature type="compositionally biased region" description="Low complexity" evidence="3">
    <location>
        <begin position="346"/>
        <end position="361"/>
    </location>
</feature>
<feature type="compositionally biased region" description="Low complexity" evidence="3">
    <location>
        <begin position="243"/>
        <end position="254"/>
    </location>
</feature>
<dbReference type="InterPro" id="IPR001005">
    <property type="entry name" value="SANT/Myb"/>
</dbReference>
<gene>
    <name evidence="6" type="ORF">TrCOL_g12245</name>
</gene>
<dbReference type="PANTHER" id="PTHR45614">
    <property type="entry name" value="MYB PROTEIN-RELATED"/>
    <property type="match status" value="1"/>
</dbReference>
<dbReference type="PROSITE" id="PS50090">
    <property type="entry name" value="MYB_LIKE"/>
    <property type="match status" value="2"/>
</dbReference>
<reference evidence="7" key="1">
    <citation type="journal article" date="2023" name="Commun. Biol.">
        <title>Genome analysis of Parmales, the sister group of diatoms, reveals the evolutionary specialization of diatoms from phago-mixotrophs to photoautotrophs.</title>
        <authorList>
            <person name="Ban H."/>
            <person name="Sato S."/>
            <person name="Yoshikawa S."/>
            <person name="Yamada K."/>
            <person name="Nakamura Y."/>
            <person name="Ichinomiya M."/>
            <person name="Sato N."/>
            <person name="Blanc-Mathieu R."/>
            <person name="Endo H."/>
            <person name="Kuwata A."/>
            <person name="Ogata H."/>
        </authorList>
    </citation>
    <scope>NUCLEOTIDE SEQUENCE [LARGE SCALE GENOMIC DNA]</scope>
</reference>
<dbReference type="PROSITE" id="PS51294">
    <property type="entry name" value="HTH_MYB"/>
    <property type="match status" value="2"/>
</dbReference>
<dbReference type="AlphaFoldDB" id="A0A9W7G1Q5"/>
<evidence type="ECO:0000313" key="7">
    <source>
        <dbReference type="Proteomes" id="UP001165065"/>
    </source>
</evidence>
<feature type="region of interest" description="Disordered" evidence="3">
    <location>
        <begin position="340"/>
        <end position="389"/>
    </location>
</feature>
<feature type="region of interest" description="Disordered" evidence="3">
    <location>
        <begin position="1"/>
        <end position="47"/>
    </location>
</feature>
<dbReference type="SMART" id="SM00717">
    <property type="entry name" value="SANT"/>
    <property type="match status" value="2"/>
</dbReference>
<comment type="caution">
    <text evidence="6">The sequence shown here is derived from an EMBL/GenBank/DDBJ whole genome shotgun (WGS) entry which is preliminary data.</text>
</comment>